<protein>
    <submittedName>
        <fullName evidence="2">Glycosyltransferase family 1 protein</fullName>
    </submittedName>
</protein>
<dbReference type="EMBL" id="NOXT01000120">
    <property type="protein sequence ID" value="OYQ26099.1"/>
    <property type="molecule type" value="Genomic_DNA"/>
</dbReference>
<evidence type="ECO:0000313" key="2">
    <source>
        <dbReference type="EMBL" id="OYQ26099.1"/>
    </source>
</evidence>
<accession>A0A255YA63</accession>
<dbReference type="CDD" id="cd03814">
    <property type="entry name" value="GT4-like"/>
    <property type="match status" value="1"/>
</dbReference>
<dbReference type="Gene3D" id="3.40.50.2000">
    <property type="entry name" value="Glycogen Phosphorylase B"/>
    <property type="match status" value="2"/>
</dbReference>
<evidence type="ECO:0000313" key="3">
    <source>
        <dbReference type="Proteomes" id="UP000216991"/>
    </source>
</evidence>
<sequence length="396" mass="42687">MATAFKMPEAIGSEPARPLRVALFSGNYNYVRDGANQALNRLVAFLEREGCTVRVYSPTSDTPAFEPAGTLVSVPSFAIPGRGEYRLALGLPDRLKREIRDFAPDIIHLSAPDPAAHAAKKLARSLGVPVVASIHTRFETYLEYYGLGFVRPGIEALLRRFYAGLDEIFVTTPGFGTMMREAGIIAAEPAVWSRGVDKTRFTPARRSPEWRWSFGIGDTEAVIGFVGRLVLEKGLDTVAAAVNQLKQRGIPHRLLVVGEGPARERFQAQVPDAIFTGFLDGTNLARAYASADLLLNPSTTETFGNINLEAMASGIPVVAARASGNECLVSDGRTGALITPGDITAYADALARYCTDPQLRAAHGQAGLAAAQAFDWDVINGAVLSRYRELIAANHK</sequence>
<feature type="domain" description="Glycosyltransferase subfamily 4-like N-terminal" evidence="1">
    <location>
        <begin position="33"/>
        <end position="199"/>
    </location>
</feature>
<dbReference type="Pfam" id="PF13692">
    <property type="entry name" value="Glyco_trans_1_4"/>
    <property type="match status" value="1"/>
</dbReference>
<keyword evidence="2" id="KW-0808">Transferase</keyword>
<dbReference type="InterPro" id="IPR028098">
    <property type="entry name" value="Glyco_trans_4-like_N"/>
</dbReference>
<comment type="caution">
    <text evidence="2">The sequence shown here is derived from an EMBL/GenBank/DDBJ whole genome shotgun (WGS) entry which is preliminary data.</text>
</comment>
<reference evidence="2 3" key="1">
    <citation type="submission" date="2017-07" db="EMBL/GenBank/DDBJ databases">
        <title>Sandarakinorhabdus cyanobacteriorum sp. nov., a novel bacterium isolated from cyanobacterial aggregates in a eutrophic lake.</title>
        <authorList>
            <person name="Cai H."/>
        </authorList>
    </citation>
    <scope>NUCLEOTIDE SEQUENCE [LARGE SCALE GENOMIC DNA]</scope>
    <source>
        <strain evidence="2 3">TH057</strain>
    </source>
</reference>
<dbReference type="SUPFAM" id="SSF53756">
    <property type="entry name" value="UDP-Glycosyltransferase/glycogen phosphorylase"/>
    <property type="match status" value="1"/>
</dbReference>
<dbReference type="AlphaFoldDB" id="A0A255YA63"/>
<organism evidence="2 3">
    <name type="scientific">Sandarakinorhabdus cyanobacteriorum</name>
    <dbReference type="NCBI Taxonomy" id="1981098"/>
    <lineage>
        <taxon>Bacteria</taxon>
        <taxon>Pseudomonadati</taxon>
        <taxon>Pseudomonadota</taxon>
        <taxon>Alphaproteobacteria</taxon>
        <taxon>Sphingomonadales</taxon>
        <taxon>Sphingosinicellaceae</taxon>
        <taxon>Sandarakinorhabdus</taxon>
    </lineage>
</organism>
<keyword evidence="3" id="KW-1185">Reference proteome</keyword>
<proteinExistence type="predicted"/>
<name>A0A255YA63_9SPHN</name>
<evidence type="ECO:0000259" key="1">
    <source>
        <dbReference type="Pfam" id="PF13439"/>
    </source>
</evidence>
<dbReference type="GO" id="GO:0016757">
    <property type="term" value="F:glycosyltransferase activity"/>
    <property type="evidence" value="ECO:0007669"/>
    <property type="project" value="UniProtKB-ARBA"/>
</dbReference>
<dbReference type="OrthoDB" id="5490290at2"/>
<gene>
    <name evidence="2" type="ORF">CHU93_12770</name>
</gene>
<dbReference type="Pfam" id="PF13439">
    <property type="entry name" value="Glyco_transf_4"/>
    <property type="match status" value="1"/>
</dbReference>
<dbReference type="PANTHER" id="PTHR45947">
    <property type="entry name" value="SULFOQUINOVOSYL TRANSFERASE SQD2"/>
    <property type="match status" value="1"/>
</dbReference>
<dbReference type="InterPro" id="IPR050194">
    <property type="entry name" value="Glycosyltransferase_grp1"/>
</dbReference>
<dbReference type="PANTHER" id="PTHR45947:SF3">
    <property type="entry name" value="SULFOQUINOVOSYL TRANSFERASE SQD2"/>
    <property type="match status" value="1"/>
</dbReference>
<dbReference type="Proteomes" id="UP000216991">
    <property type="component" value="Unassembled WGS sequence"/>
</dbReference>